<evidence type="ECO:0000313" key="2">
    <source>
        <dbReference type="EMBL" id="TEB23587.1"/>
    </source>
</evidence>
<comment type="caution">
    <text evidence="2">The sequence shown here is derived from an EMBL/GenBank/DDBJ whole genome shotgun (WGS) entry which is preliminary data.</text>
</comment>
<proteinExistence type="predicted"/>
<feature type="region of interest" description="Disordered" evidence="1">
    <location>
        <begin position="1"/>
        <end position="61"/>
    </location>
</feature>
<name>A0A4Y7SNY0_COPMI</name>
<sequence>MTSSPNRPRTSLLKGAATARRRRAQGSPKAKSTSKRAGKPGQSKAKTAGVSSAKAGGKRRRTLSLLPTMPLDVLCEVYAHFILPSDEHSLRDSNCLGQILGLLSPKDLLNIFRTNSLFKTTLEGSDAKNIWTQARRRFDAPAPPPRFNEPQGEAFVRTQMWGWKIQKRICSSCKSAHLTGSKDKWFHQRFPGYDPEIFSYLPCTNSRPFSKETRDIYHHTRELYWDDDVHAVTREWKALKAALHTQRGQEELETWKNERLAHVALCEEMAPTYSNWERQYHYRKEDEALATMDSRKDGVIERFLSLALGYIRPDVENAFRLNPQHEKGTSNITTRVWNTLRPKLEPAVQRAKTVREEVARNILHTLSAVWQTLDAPESVAVTAQDFNVVVEGFPAYIATYQADLKRKVVPPSMQGLALQEVERTLCLAKNVFRCQAAKNRYTGGDYYIPETARDQTLLGWTAIASHSCGAAGKIDFRLGVTVNNPQCNMTLHEKSSPLSSTLVALAGLNPATATLSDMDTLDARFVIAEGSMPSWWTTDYMVFTWRGALHYFADEYYRHDIDPPPFRLATDEEVEGSNQHTSSLRATAKAWSCNRCQEFFAKESAETELTILNHIKERHGIENPQADDDYVINPHLCHLLEAPCPIPLQFTTPLHFKCRHCYSAAERFDLTGVRGHVQQVHNRAANPGYDFAIDYSLVVSHSG</sequence>
<dbReference type="Proteomes" id="UP000298030">
    <property type="component" value="Unassembled WGS sequence"/>
</dbReference>
<dbReference type="EMBL" id="QPFP01000076">
    <property type="protein sequence ID" value="TEB23587.1"/>
    <property type="molecule type" value="Genomic_DNA"/>
</dbReference>
<evidence type="ECO:0000256" key="1">
    <source>
        <dbReference type="SAM" id="MobiDB-lite"/>
    </source>
</evidence>
<evidence type="ECO:0008006" key="4">
    <source>
        <dbReference type="Google" id="ProtNLM"/>
    </source>
</evidence>
<keyword evidence="3" id="KW-1185">Reference proteome</keyword>
<dbReference type="STRING" id="71717.A0A4Y7SNY0"/>
<reference evidence="2 3" key="1">
    <citation type="journal article" date="2019" name="Nat. Ecol. Evol.">
        <title>Megaphylogeny resolves global patterns of mushroom evolution.</title>
        <authorList>
            <person name="Varga T."/>
            <person name="Krizsan K."/>
            <person name="Foldi C."/>
            <person name="Dima B."/>
            <person name="Sanchez-Garcia M."/>
            <person name="Sanchez-Ramirez S."/>
            <person name="Szollosi G.J."/>
            <person name="Szarkandi J.G."/>
            <person name="Papp V."/>
            <person name="Albert L."/>
            <person name="Andreopoulos W."/>
            <person name="Angelini C."/>
            <person name="Antonin V."/>
            <person name="Barry K.W."/>
            <person name="Bougher N.L."/>
            <person name="Buchanan P."/>
            <person name="Buyck B."/>
            <person name="Bense V."/>
            <person name="Catcheside P."/>
            <person name="Chovatia M."/>
            <person name="Cooper J."/>
            <person name="Damon W."/>
            <person name="Desjardin D."/>
            <person name="Finy P."/>
            <person name="Geml J."/>
            <person name="Haridas S."/>
            <person name="Hughes K."/>
            <person name="Justo A."/>
            <person name="Karasinski D."/>
            <person name="Kautmanova I."/>
            <person name="Kiss B."/>
            <person name="Kocsube S."/>
            <person name="Kotiranta H."/>
            <person name="LaButti K.M."/>
            <person name="Lechner B.E."/>
            <person name="Liimatainen K."/>
            <person name="Lipzen A."/>
            <person name="Lukacs Z."/>
            <person name="Mihaltcheva S."/>
            <person name="Morgado L.N."/>
            <person name="Niskanen T."/>
            <person name="Noordeloos M.E."/>
            <person name="Ohm R.A."/>
            <person name="Ortiz-Santana B."/>
            <person name="Ovrebo C."/>
            <person name="Racz N."/>
            <person name="Riley R."/>
            <person name="Savchenko A."/>
            <person name="Shiryaev A."/>
            <person name="Soop K."/>
            <person name="Spirin V."/>
            <person name="Szebenyi C."/>
            <person name="Tomsovsky M."/>
            <person name="Tulloss R.E."/>
            <person name="Uehling J."/>
            <person name="Grigoriev I.V."/>
            <person name="Vagvolgyi C."/>
            <person name="Papp T."/>
            <person name="Martin F.M."/>
            <person name="Miettinen O."/>
            <person name="Hibbett D.S."/>
            <person name="Nagy L.G."/>
        </authorList>
    </citation>
    <scope>NUCLEOTIDE SEQUENCE [LARGE SCALE GENOMIC DNA]</scope>
    <source>
        <strain evidence="2 3">FP101781</strain>
    </source>
</reference>
<evidence type="ECO:0000313" key="3">
    <source>
        <dbReference type="Proteomes" id="UP000298030"/>
    </source>
</evidence>
<dbReference type="OrthoDB" id="2322499at2759"/>
<protein>
    <recommendedName>
        <fullName evidence="4">F-box domain-containing protein</fullName>
    </recommendedName>
</protein>
<accession>A0A4Y7SNY0</accession>
<organism evidence="2 3">
    <name type="scientific">Coprinellus micaceus</name>
    <name type="common">Glistening ink-cap mushroom</name>
    <name type="synonym">Coprinus micaceus</name>
    <dbReference type="NCBI Taxonomy" id="71717"/>
    <lineage>
        <taxon>Eukaryota</taxon>
        <taxon>Fungi</taxon>
        <taxon>Dikarya</taxon>
        <taxon>Basidiomycota</taxon>
        <taxon>Agaricomycotina</taxon>
        <taxon>Agaricomycetes</taxon>
        <taxon>Agaricomycetidae</taxon>
        <taxon>Agaricales</taxon>
        <taxon>Agaricineae</taxon>
        <taxon>Psathyrellaceae</taxon>
        <taxon>Coprinellus</taxon>
    </lineage>
</organism>
<dbReference type="AlphaFoldDB" id="A0A4Y7SNY0"/>
<gene>
    <name evidence="2" type="ORF">FA13DRAFT_1715264</name>
</gene>